<sequence length="393" mass="41753">MPSAPARVANVPVNQIREITQAAWAVPDSIVLSIGEPAFPVARHVLEAGMAALDRDDTNYTPNAGIGPVRAAFASRFASLAGVDEDPSRIFVVAGAQQGLHLALSTLIGEGDEVLVPDPGYPTFTMTVGLLGGRPVPYPLVPDHGFQPRIEDLQGLVTPRTRVLMLNSPSNPLGSVFSHDLTRALVQFAHRNDLWIISDECYEAFTYDVPHVSPARFDAGGPEAVAEATEARVITSLTLSKTYGLTGLRIGALVVPPGMEAVLSNVMEATVSCVSAASQYAGLAALTGPQDYVRTALDHYRANRDEATAVLDRLGIDYLDARGAFYLWADLRHATGGDVRGWTRSFLAGHGVALAPGTAFGSMGEGWVRIALCGRTADLVEGLSRLPAPPRRP</sequence>
<dbReference type="EMBL" id="VJXX01000005">
    <property type="protein sequence ID" value="MPY11828.1"/>
    <property type="molecule type" value="Genomic_DNA"/>
</dbReference>
<keyword evidence="5" id="KW-0663">Pyridoxal phosphate</keyword>
<dbReference type="InterPro" id="IPR015421">
    <property type="entry name" value="PyrdxlP-dep_Trfase_major"/>
</dbReference>
<keyword evidence="3 7" id="KW-0032">Aminotransferase</keyword>
<dbReference type="GO" id="GO:0006520">
    <property type="term" value="P:amino acid metabolic process"/>
    <property type="evidence" value="ECO:0007669"/>
    <property type="project" value="InterPro"/>
</dbReference>
<dbReference type="RefSeq" id="WP_152816701.1">
    <property type="nucleotide sequence ID" value="NZ_VJXX01000005.1"/>
</dbReference>
<gene>
    <name evidence="7" type="ORF">FNH21_14070</name>
</gene>
<evidence type="ECO:0000259" key="6">
    <source>
        <dbReference type="Pfam" id="PF00155"/>
    </source>
</evidence>
<feature type="domain" description="Aminotransferase class I/classII large" evidence="6">
    <location>
        <begin position="28"/>
        <end position="381"/>
    </location>
</feature>
<evidence type="ECO:0000313" key="8">
    <source>
        <dbReference type="Proteomes" id="UP000326464"/>
    </source>
</evidence>
<dbReference type="Proteomes" id="UP000326464">
    <property type="component" value="Unassembled WGS sequence"/>
</dbReference>
<dbReference type="InterPro" id="IPR050596">
    <property type="entry name" value="AspAT/PAT-like"/>
</dbReference>
<name>A0A7X1TPM9_9MICC</name>
<keyword evidence="4 7" id="KW-0808">Transferase</keyword>
<dbReference type="GO" id="GO:0008483">
    <property type="term" value="F:transaminase activity"/>
    <property type="evidence" value="ECO:0007669"/>
    <property type="project" value="UniProtKB-KW"/>
</dbReference>
<dbReference type="OrthoDB" id="4436468at2"/>
<comment type="cofactor">
    <cofactor evidence="1">
        <name>pyridoxal 5'-phosphate</name>
        <dbReference type="ChEBI" id="CHEBI:597326"/>
    </cofactor>
</comment>
<evidence type="ECO:0000256" key="3">
    <source>
        <dbReference type="ARBA" id="ARBA00022576"/>
    </source>
</evidence>
<dbReference type="Gene3D" id="3.40.640.10">
    <property type="entry name" value="Type I PLP-dependent aspartate aminotransferase-like (Major domain)"/>
    <property type="match status" value="1"/>
</dbReference>
<keyword evidence="8" id="KW-1185">Reference proteome</keyword>
<dbReference type="Pfam" id="PF00155">
    <property type="entry name" value="Aminotran_1_2"/>
    <property type="match status" value="1"/>
</dbReference>
<dbReference type="GO" id="GO:0030170">
    <property type="term" value="F:pyridoxal phosphate binding"/>
    <property type="evidence" value="ECO:0007669"/>
    <property type="project" value="InterPro"/>
</dbReference>
<accession>A0A7X1TPM9</accession>
<evidence type="ECO:0000256" key="4">
    <source>
        <dbReference type="ARBA" id="ARBA00022679"/>
    </source>
</evidence>
<evidence type="ECO:0000313" key="7">
    <source>
        <dbReference type="EMBL" id="MPY11828.1"/>
    </source>
</evidence>
<organism evidence="7 8">
    <name type="scientific">Arthrobacter bussei</name>
    <dbReference type="NCBI Taxonomy" id="2594179"/>
    <lineage>
        <taxon>Bacteria</taxon>
        <taxon>Bacillati</taxon>
        <taxon>Actinomycetota</taxon>
        <taxon>Actinomycetes</taxon>
        <taxon>Micrococcales</taxon>
        <taxon>Micrococcaceae</taxon>
        <taxon>Arthrobacter</taxon>
    </lineage>
</organism>
<dbReference type="SUPFAM" id="SSF53383">
    <property type="entry name" value="PLP-dependent transferases"/>
    <property type="match status" value="1"/>
</dbReference>
<dbReference type="PANTHER" id="PTHR46383:SF1">
    <property type="entry name" value="ASPARTATE AMINOTRANSFERASE"/>
    <property type="match status" value="1"/>
</dbReference>
<dbReference type="AlphaFoldDB" id="A0A7X1TPM9"/>
<comment type="similarity">
    <text evidence="2">Belongs to the class-I pyridoxal-phosphate-dependent aminotransferase family.</text>
</comment>
<comment type="caution">
    <text evidence="7">The sequence shown here is derived from an EMBL/GenBank/DDBJ whole genome shotgun (WGS) entry which is preliminary data.</text>
</comment>
<evidence type="ECO:0000256" key="1">
    <source>
        <dbReference type="ARBA" id="ARBA00001933"/>
    </source>
</evidence>
<protein>
    <submittedName>
        <fullName evidence="7">Aminotransferase class I/II-fold pyridoxal phosphate-dependent enzyme</fullName>
    </submittedName>
</protein>
<proteinExistence type="inferred from homology"/>
<evidence type="ECO:0000256" key="5">
    <source>
        <dbReference type="ARBA" id="ARBA00022898"/>
    </source>
</evidence>
<dbReference type="InterPro" id="IPR004839">
    <property type="entry name" value="Aminotransferase_I/II_large"/>
</dbReference>
<evidence type="ECO:0000256" key="2">
    <source>
        <dbReference type="ARBA" id="ARBA00007441"/>
    </source>
</evidence>
<reference evidence="8" key="1">
    <citation type="submission" date="2019-07" db="EMBL/GenBank/DDBJ databases">
        <title>Arthrobacter KR32 sp. nov., isolated from mountain cheese made of cows milk.</title>
        <authorList>
            <person name="Flegler A."/>
        </authorList>
    </citation>
    <scope>NUCLEOTIDE SEQUENCE [LARGE SCALE GENOMIC DNA]</scope>
    <source>
        <strain evidence="8">KR32</strain>
    </source>
</reference>
<dbReference type="CDD" id="cd00609">
    <property type="entry name" value="AAT_like"/>
    <property type="match status" value="1"/>
</dbReference>
<dbReference type="PANTHER" id="PTHR46383">
    <property type="entry name" value="ASPARTATE AMINOTRANSFERASE"/>
    <property type="match status" value="1"/>
</dbReference>
<dbReference type="InterPro" id="IPR015424">
    <property type="entry name" value="PyrdxlP-dep_Trfase"/>
</dbReference>